<gene>
    <name evidence="2" type="ORF">WICANDRAFT_77986</name>
</gene>
<evidence type="ECO:0000313" key="3">
    <source>
        <dbReference type="Proteomes" id="UP000094112"/>
    </source>
</evidence>
<dbReference type="EMBL" id="KV454209">
    <property type="protein sequence ID" value="ODQ61354.1"/>
    <property type="molecule type" value="Genomic_DNA"/>
</dbReference>
<accession>A0A1E3P804</accession>
<evidence type="ECO:0000313" key="2">
    <source>
        <dbReference type="EMBL" id="ODQ61354.1"/>
    </source>
</evidence>
<dbReference type="AlphaFoldDB" id="A0A1E3P804"/>
<reference evidence="2 3" key="1">
    <citation type="journal article" date="2016" name="Proc. Natl. Acad. Sci. U.S.A.">
        <title>Comparative genomics of biotechnologically important yeasts.</title>
        <authorList>
            <person name="Riley R."/>
            <person name="Haridas S."/>
            <person name="Wolfe K.H."/>
            <person name="Lopes M.R."/>
            <person name="Hittinger C.T."/>
            <person name="Goeker M."/>
            <person name="Salamov A.A."/>
            <person name="Wisecaver J.H."/>
            <person name="Long T.M."/>
            <person name="Calvey C.H."/>
            <person name="Aerts A.L."/>
            <person name="Barry K.W."/>
            <person name="Choi C."/>
            <person name="Clum A."/>
            <person name="Coughlan A.Y."/>
            <person name="Deshpande S."/>
            <person name="Douglass A.P."/>
            <person name="Hanson S.J."/>
            <person name="Klenk H.-P."/>
            <person name="LaButti K.M."/>
            <person name="Lapidus A."/>
            <person name="Lindquist E.A."/>
            <person name="Lipzen A.M."/>
            <person name="Meier-Kolthoff J.P."/>
            <person name="Ohm R.A."/>
            <person name="Otillar R.P."/>
            <person name="Pangilinan J.L."/>
            <person name="Peng Y."/>
            <person name="Rokas A."/>
            <person name="Rosa C.A."/>
            <person name="Scheuner C."/>
            <person name="Sibirny A.A."/>
            <person name="Slot J.C."/>
            <person name="Stielow J.B."/>
            <person name="Sun H."/>
            <person name="Kurtzman C.P."/>
            <person name="Blackwell M."/>
            <person name="Grigoriev I.V."/>
            <person name="Jeffries T.W."/>
        </authorList>
    </citation>
    <scope>NUCLEOTIDE SEQUENCE [LARGE SCALE GENOMIC DNA]</scope>
    <source>
        <strain evidence="3">ATCC 58044 / CBS 1984 / NCYC 433 / NRRL Y-366-8</strain>
    </source>
</reference>
<evidence type="ECO:0000259" key="1">
    <source>
        <dbReference type="PROSITE" id="PS50181"/>
    </source>
</evidence>
<dbReference type="GeneID" id="30201892"/>
<dbReference type="RefSeq" id="XP_019040561.1">
    <property type="nucleotide sequence ID" value="XM_019184646.1"/>
</dbReference>
<name>A0A1E3P804_WICAA</name>
<dbReference type="InterPro" id="IPR001810">
    <property type="entry name" value="F-box_dom"/>
</dbReference>
<protein>
    <recommendedName>
        <fullName evidence="1">F-box domain-containing protein</fullName>
    </recommendedName>
</protein>
<dbReference type="SUPFAM" id="SSF52058">
    <property type="entry name" value="L domain-like"/>
    <property type="match status" value="1"/>
</dbReference>
<keyword evidence="3" id="KW-1185">Reference proteome</keyword>
<dbReference type="Proteomes" id="UP000094112">
    <property type="component" value="Unassembled WGS sequence"/>
</dbReference>
<dbReference type="InterPro" id="IPR032675">
    <property type="entry name" value="LRR_dom_sf"/>
</dbReference>
<organism evidence="2 3">
    <name type="scientific">Wickerhamomyces anomalus (strain ATCC 58044 / CBS 1984 / NCYC 433 / NRRL Y-366-8)</name>
    <name type="common">Yeast</name>
    <name type="synonym">Hansenula anomala</name>
    <dbReference type="NCBI Taxonomy" id="683960"/>
    <lineage>
        <taxon>Eukaryota</taxon>
        <taxon>Fungi</taxon>
        <taxon>Dikarya</taxon>
        <taxon>Ascomycota</taxon>
        <taxon>Saccharomycotina</taxon>
        <taxon>Saccharomycetes</taxon>
        <taxon>Phaffomycetales</taxon>
        <taxon>Wickerhamomycetaceae</taxon>
        <taxon>Wickerhamomyces</taxon>
    </lineage>
</organism>
<dbReference type="PROSITE" id="PS50181">
    <property type="entry name" value="FBOX"/>
    <property type="match status" value="1"/>
</dbReference>
<proteinExistence type="predicted"/>
<dbReference type="Gene3D" id="3.80.10.10">
    <property type="entry name" value="Ribonuclease Inhibitor"/>
    <property type="match status" value="1"/>
</dbReference>
<sequence>MMLQQQEPLNLLTLPNEIFQLILYQLESSEIVEFLRSSRKVQNMLKDSYHIVTDEVKYLEGNISKELYSDVVDICPIFHEGKNTSFNYNRTFLLQIHDPKTSSETFEKLIHSLPINCRCKISKYVNTQSLGDSSFTEPIEIRAYEFRIIKSVEIVDSTTLRLQNSTWDLSLFKLPKVSKLLLNNCFIEPQHSYKVKFPNLSDLYIDGANHQVFESIELPENVALFGIDAVVENLKSTNLQDLRIINSELSLIGNCDFPKLDQFVIFDSNIGQLNKFRACSLKTISINSRHSTILWNDLHLPNLETLKIIASEISFEFSNVYCPNLIEASIYAYNQPNPEESLSTPFRFLEKLKSLTIWGGCVQILEGLKLENLESFLIDGRVQYELSQDVYFPKLSSLVLWGTSKTLLKIPKLNAPNIFKIELRGDIINLERSDLHCYPMGISLEVRIQHGVEIDAIDVSCLKRLSISYDESRELLQPTLNFKESLNSLELFRFSPILETNPKCAKSEYSSAFCNIQLLLGDDLESLQAWAYGKPVCTRVLSISKLLKMSTARNGLHSRTSDMLMPLDMGNENSGDLFCLRGVSALYFGTTFNPGHYMYEDADALFAKDPDLVKILSDHDAEMFRDFTSDQQGSMGFFGTASLSN</sequence>
<feature type="domain" description="F-box" evidence="1">
    <location>
        <begin position="8"/>
        <end position="56"/>
    </location>
</feature>
<dbReference type="OrthoDB" id="3982981at2759"/>